<protein>
    <recommendedName>
        <fullName evidence="3">Lipoprotein</fullName>
    </recommendedName>
</protein>
<dbReference type="RefSeq" id="WP_024093826.1">
    <property type="nucleotide sequence ID" value="NZ_CP019717.1"/>
</dbReference>
<dbReference type="EMBL" id="CP019717">
    <property type="protein sequence ID" value="QHZ51059.1"/>
    <property type="molecule type" value="Genomic_DNA"/>
</dbReference>
<evidence type="ECO:0000313" key="1">
    <source>
        <dbReference type="EMBL" id="QHZ51059.1"/>
    </source>
</evidence>
<proteinExistence type="predicted"/>
<dbReference type="AlphaFoldDB" id="A0A6C0QQP4"/>
<dbReference type="PROSITE" id="PS51257">
    <property type="entry name" value="PROKAR_LIPOPROTEIN"/>
    <property type="match status" value="1"/>
</dbReference>
<organism evidence="1 2">
    <name type="scientific">Paenibacillus larvae subsp. larvae</name>
    <dbReference type="NCBI Taxonomy" id="147375"/>
    <lineage>
        <taxon>Bacteria</taxon>
        <taxon>Bacillati</taxon>
        <taxon>Bacillota</taxon>
        <taxon>Bacilli</taxon>
        <taxon>Bacillales</taxon>
        <taxon>Paenibacillaceae</taxon>
        <taxon>Paenibacillus</taxon>
    </lineage>
</organism>
<sequence length="44" mass="4470" precursor="true">MIVKKVVPTLLVGGMLAGCFPPNNVNAASSDALQKVQVSSNSSP</sequence>
<gene>
    <name evidence="1" type="ORF">ERICV_01909</name>
</gene>
<reference evidence="1 2" key="1">
    <citation type="journal article" date="2020" name="Int. J. Med. Microbiol.">
        <title>Discovery of Paenibacillus larvae ERIC V: Phenotypic and genomic comparison to genotypes ERIC I-IV reveal different inventories of virulence factors which correlate with epidemiological prevalences of American Foulbrood.</title>
        <authorList>
            <person name="Beims H."/>
            <person name="Bunk B."/>
            <person name="Erler S."/>
            <person name="Mohr K.I."/>
            <person name="Sproer C."/>
            <person name="Pradella S."/>
            <person name="Gunther G."/>
            <person name="Rohde M."/>
            <person name="von der Ohe W."/>
            <person name="Steinert M."/>
        </authorList>
    </citation>
    <scope>NUCLEOTIDE SEQUENCE [LARGE SCALE GENOMIC DNA]</scope>
    <source>
        <strain evidence="1">Eric_V</strain>
    </source>
</reference>
<accession>A0A6C0QQP4</accession>
<evidence type="ECO:0000313" key="2">
    <source>
        <dbReference type="Proteomes" id="UP000464330"/>
    </source>
</evidence>
<dbReference type="Proteomes" id="UP000464330">
    <property type="component" value="Chromosome"/>
</dbReference>
<name>A0A6C0QQP4_9BACL</name>
<evidence type="ECO:0008006" key="3">
    <source>
        <dbReference type="Google" id="ProtNLM"/>
    </source>
</evidence>